<dbReference type="Proteomes" id="UP001234989">
    <property type="component" value="Chromosome 2"/>
</dbReference>
<dbReference type="AlphaFoldDB" id="A0AAF0TD55"/>
<organism evidence="1 2">
    <name type="scientific">Solanum verrucosum</name>
    <dbReference type="NCBI Taxonomy" id="315347"/>
    <lineage>
        <taxon>Eukaryota</taxon>
        <taxon>Viridiplantae</taxon>
        <taxon>Streptophyta</taxon>
        <taxon>Embryophyta</taxon>
        <taxon>Tracheophyta</taxon>
        <taxon>Spermatophyta</taxon>
        <taxon>Magnoliopsida</taxon>
        <taxon>eudicotyledons</taxon>
        <taxon>Gunneridae</taxon>
        <taxon>Pentapetalae</taxon>
        <taxon>asterids</taxon>
        <taxon>lamiids</taxon>
        <taxon>Solanales</taxon>
        <taxon>Solanaceae</taxon>
        <taxon>Solanoideae</taxon>
        <taxon>Solaneae</taxon>
        <taxon>Solanum</taxon>
    </lineage>
</organism>
<keyword evidence="2" id="KW-1185">Reference proteome</keyword>
<accession>A0AAF0TD55</accession>
<reference evidence="1" key="1">
    <citation type="submission" date="2023-08" db="EMBL/GenBank/DDBJ databases">
        <title>A de novo genome assembly of Solanum verrucosum Schlechtendal, a Mexican diploid species geographically isolated from the other diploid A-genome species in potato relatives.</title>
        <authorList>
            <person name="Hosaka K."/>
        </authorList>
    </citation>
    <scope>NUCLEOTIDE SEQUENCE</scope>
    <source>
        <tissue evidence="1">Young leaves</tissue>
    </source>
</reference>
<evidence type="ECO:0000313" key="1">
    <source>
        <dbReference type="EMBL" id="WMV15802.1"/>
    </source>
</evidence>
<gene>
    <name evidence="1" type="ORF">MTR67_009187</name>
</gene>
<sequence length="51" mass="6069">MILFSLIQKIYTSGINHFCLQLQQILIFHRALFILIVMCLMDLLQCCHQMK</sequence>
<proteinExistence type="predicted"/>
<protein>
    <submittedName>
        <fullName evidence="1">Uncharacterized protein</fullName>
    </submittedName>
</protein>
<name>A0AAF0TD55_SOLVR</name>
<evidence type="ECO:0000313" key="2">
    <source>
        <dbReference type="Proteomes" id="UP001234989"/>
    </source>
</evidence>
<dbReference type="EMBL" id="CP133613">
    <property type="protein sequence ID" value="WMV15802.1"/>
    <property type="molecule type" value="Genomic_DNA"/>
</dbReference>